<dbReference type="Gene3D" id="1.20.1050.10">
    <property type="match status" value="1"/>
</dbReference>
<name>A0A6J1WLR8_GALME</name>
<evidence type="ECO:0000313" key="4">
    <source>
        <dbReference type="RefSeq" id="XP_026755875.2"/>
    </source>
</evidence>
<dbReference type="InterPro" id="IPR004045">
    <property type="entry name" value="Glutathione_S-Trfase_N"/>
</dbReference>
<dbReference type="Proteomes" id="UP001652740">
    <property type="component" value="Unplaced"/>
</dbReference>
<dbReference type="Gene3D" id="3.40.30.10">
    <property type="entry name" value="Glutaredoxin"/>
    <property type="match status" value="1"/>
</dbReference>
<proteinExistence type="predicted"/>
<dbReference type="SUPFAM" id="SSF47616">
    <property type="entry name" value="GST C-terminal domain-like"/>
    <property type="match status" value="1"/>
</dbReference>
<dbReference type="PROSITE" id="PS50405">
    <property type="entry name" value="GST_CTER"/>
    <property type="match status" value="1"/>
</dbReference>
<gene>
    <name evidence="4" type="primary">LOC113515787</name>
</gene>
<dbReference type="InterPro" id="IPR010987">
    <property type="entry name" value="Glutathione-S-Trfase_C-like"/>
</dbReference>
<evidence type="ECO:0000259" key="1">
    <source>
        <dbReference type="PROSITE" id="PS50404"/>
    </source>
</evidence>
<dbReference type="InParanoid" id="A0A6J1WLR8"/>
<dbReference type="SFLD" id="SFLDS00019">
    <property type="entry name" value="Glutathione_Transferase_(cytos"/>
    <property type="match status" value="1"/>
</dbReference>
<feature type="domain" description="GST C-terminal" evidence="2">
    <location>
        <begin position="118"/>
        <end position="244"/>
    </location>
</feature>
<dbReference type="InterPro" id="IPR036282">
    <property type="entry name" value="Glutathione-S-Trfase_C_sf"/>
</dbReference>
<dbReference type="GO" id="GO:0006749">
    <property type="term" value="P:glutathione metabolic process"/>
    <property type="evidence" value="ECO:0007669"/>
    <property type="project" value="TreeGrafter"/>
</dbReference>
<sequence length="245" mass="28124">MFVRNISNRSTIFQLVRCSSNQPARKPSVFENKPILYGDEVSPPVRFVLMTASVLGIDLKFHHIDLFCSENKSDFFTKINPLQKVPALVAGDDVICDSHAIALYLCGKRKNQKLYPRDPSIKAQIDQMLFFNSAELFPIDSAIYSEYFTGKWPADEQKVKNWYRLLDHLDGRLKTRTWLAGEKLYLCDICCAATVSTLQLLIPLLNRHKNVEIWLNRVQALPCFEINKSGLKRLNVFVEKIKSIV</sequence>
<dbReference type="InterPro" id="IPR036249">
    <property type="entry name" value="Thioredoxin-like_sf"/>
</dbReference>
<dbReference type="PANTHER" id="PTHR43969">
    <property type="entry name" value="GLUTATHIONE S TRANSFERASE D10, ISOFORM A-RELATED"/>
    <property type="match status" value="1"/>
</dbReference>
<dbReference type="InterPro" id="IPR004046">
    <property type="entry name" value="GST_C"/>
</dbReference>
<dbReference type="PROSITE" id="PS50404">
    <property type="entry name" value="GST_NTER"/>
    <property type="match status" value="1"/>
</dbReference>
<dbReference type="GeneID" id="113515787"/>
<dbReference type="InterPro" id="IPR040079">
    <property type="entry name" value="Glutathione_S-Trfase"/>
</dbReference>
<reference evidence="4" key="1">
    <citation type="submission" date="2025-08" db="UniProtKB">
        <authorList>
            <consortium name="RefSeq"/>
        </authorList>
    </citation>
    <scope>IDENTIFICATION</scope>
    <source>
        <tissue evidence="4">Whole larvae</tissue>
    </source>
</reference>
<evidence type="ECO:0000313" key="3">
    <source>
        <dbReference type="Proteomes" id="UP001652740"/>
    </source>
</evidence>
<protein>
    <submittedName>
        <fullName evidence="4">Glutathione S-transferase 1-like isoform X1</fullName>
    </submittedName>
</protein>
<feature type="domain" description="GST N-terminal" evidence="1">
    <location>
        <begin position="32"/>
        <end position="113"/>
    </location>
</feature>
<dbReference type="Pfam" id="PF00043">
    <property type="entry name" value="GST_C"/>
    <property type="match status" value="1"/>
</dbReference>
<evidence type="ECO:0000259" key="2">
    <source>
        <dbReference type="PROSITE" id="PS50405"/>
    </source>
</evidence>
<organism evidence="3 4">
    <name type="scientific">Galleria mellonella</name>
    <name type="common">Greater wax moth</name>
    <dbReference type="NCBI Taxonomy" id="7137"/>
    <lineage>
        <taxon>Eukaryota</taxon>
        <taxon>Metazoa</taxon>
        <taxon>Ecdysozoa</taxon>
        <taxon>Arthropoda</taxon>
        <taxon>Hexapoda</taxon>
        <taxon>Insecta</taxon>
        <taxon>Pterygota</taxon>
        <taxon>Neoptera</taxon>
        <taxon>Endopterygota</taxon>
        <taxon>Lepidoptera</taxon>
        <taxon>Glossata</taxon>
        <taxon>Ditrysia</taxon>
        <taxon>Pyraloidea</taxon>
        <taxon>Pyralidae</taxon>
        <taxon>Galleriinae</taxon>
        <taxon>Galleria</taxon>
    </lineage>
</organism>
<dbReference type="PANTHER" id="PTHR43969:SF4">
    <property type="entry name" value="FI01423P-RELATED"/>
    <property type="match status" value="1"/>
</dbReference>
<dbReference type="RefSeq" id="XP_026755875.2">
    <property type="nucleotide sequence ID" value="XM_026900074.3"/>
</dbReference>
<dbReference type="SFLD" id="SFLDG00358">
    <property type="entry name" value="Main_(cytGST)"/>
    <property type="match status" value="1"/>
</dbReference>
<keyword evidence="3" id="KW-1185">Reference proteome</keyword>
<dbReference type="SUPFAM" id="SSF52833">
    <property type="entry name" value="Thioredoxin-like"/>
    <property type="match status" value="1"/>
</dbReference>
<accession>A0A6J1WLR8</accession>
<dbReference type="KEGG" id="gmw:113515787"/>
<dbReference type="GO" id="GO:0004364">
    <property type="term" value="F:glutathione transferase activity"/>
    <property type="evidence" value="ECO:0007669"/>
    <property type="project" value="TreeGrafter"/>
</dbReference>
<dbReference type="Pfam" id="PF13417">
    <property type="entry name" value="GST_N_3"/>
    <property type="match status" value="1"/>
</dbReference>
<dbReference type="AlphaFoldDB" id="A0A6J1WLR8"/>